<dbReference type="PANTHER" id="PTHR48407">
    <property type="entry name" value="CRANIOFACIAL DEVELOPMENT PROTEIN 1"/>
    <property type="match status" value="1"/>
</dbReference>
<name>A0A409YGT0_9AGAR</name>
<organism evidence="5 6">
    <name type="scientific">Panaeolus cyanescens</name>
    <dbReference type="NCBI Taxonomy" id="181874"/>
    <lineage>
        <taxon>Eukaryota</taxon>
        <taxon>Fungi</taxon>
        <taxon>Dikarya</taxon>
        <taxon>Basidiomycota</taxon>
        <taxon>Agaricomycotina</taxon>
        <taxon>Agaricomycetes</taxon>
        <taxon>Agaricomycetidae</taxon>
        <taxon>Agaricales</taxon>
        <taxon>Agaricineae</taxon>
        <taxon>Galeropsidaceae</taxon>
        <taxon>Panaeolus</taxon>
    </lineage>
</organism>
<evidence type="ECO:0000256" key="3">
    <source>
        <dbReference type="SAM" id="MobiDB-lite"/>
    </source>
</evidence>
<dbReference type="AlphaFoldDB" id="A0A409YGT0"/>
<feature type="compositionally biased region" description="Low complexity" evidence="3">
    <location>
        <begin position="156"/>
        <end position="172"/>
    </location>
</feature>
<dbReference type="FunCoup" id="A0A409YGT0">
    <property type="interactions" value="135"/>
</dbReference>
<feature type="domain" description="BCNT-C" evidence="4">
    <location>
        <begin position="185"/>
        <end position="268"/>
    </location>
</feature>
<evidence type="ECO:0000313" key="6">
    <source>
        <dbReference type="Proteomes" id="UP000284842"/>
    </source>
</evidence>
<dbReference type="Pfam" id="PF07572">
    <property type="entry name" value="BCNT"/>
    <property type="match status" value="1"/>
</dbReference>
<evidence type="ECO:0000256" key="2">
    <source>
        <dbReference type="ARBA" id="ARBA00019138"/>
    </source>
</evidence>
<feature type="compositionally biased region" description="Basic and acidic residues" evidence="3">
    <location>
        <begin position="36"/>
        <end position="57"/>
    </location>
</feature>
<dbReference type="PANTHER" id="PTHR48407:SF1">
    <property type="entry name" value="CRANIOFACIAL DEVELOPMENT PROTEIN 1"/>
    <property type="match status" value="1"/>
</dbReference>
<reference evidence="5 6" key="1">
    <citation type="journal article" date="2018" name="Evol. Lett.">
        <title>Horizontal gene cluster transfer increased hallucinogenic mushroom diversity.</title>
        <authorList>
            <person name="Reynolds H.T."/>
            <person name="Vijayakumar V."/>
            <person name="Gluck-Thaler E."/>
            <person name="Korotkin H.B."/>
            <person name="Matheny P.B."/>
            <person name="Slot J.C."/>
        </authorList>
    </citation>
    <scope>NUCLEOTIDE SEQUENCE [LARGE SCALE GENOMIC DNA]</scope>
    <source>
        <strain evidence="5 6">2629</strain>
    </source>
</reference>
<comment type="similarity">
    <text evidence="1">Belongs to the SWC5 family.</text>
</comment>
<feature type="compositionally biased region" description="Polar residues" evidence="3">
    <location>
        <begin position="126"/>
        <end position="155"/>
    </location>
</feature>
<dbReference type="PROSITE" id="PS51279">
    <property type="entry name" value="BCNT_C"/>
    <property type="match status" value="1"/>
</dbReference>
<dbReference type="GO" id="GO:0000812">
    <property type="term" value="C:Swr1 complex"/>
    <property type="evidence" value="ECO:0007669"/>
    <property type="project" value="TreeGrafter"/>
</dbReference>
<sequence length="269" mass="29693">MPMGSSFNPHDSDSDDDDYVPHDDADSSGGESSDTAADRLAERSTDEAARNPVESRRHREALWADFQQSFANEGKRQRSRSRPRMVKIIRRYRFAGENTEEVVEVPEDSEDARRWPRWVEPGVAPESNSNEAPPQEQPVDNSPLPSGNATQASREASSTPSSTPVSISTVAPVLPPPTKGRPGPRKPKTTLAALPGSAKPKKLTTLDKSALDWQAHIQSEASSGSSLADELEANRRGGGYLEKVEFLRRVEDRKEENLEALKSNKRRKL</sequence>
<dbReference type="EMBL" id="NHTK01001181">
    <property type="protein sequence ID" value="PPR02231.1"/>
    <property type="molecule type" value="Genomic_DNA"/>
</dbReference>
<dbReference type="InterPro" id="IPR011421">
    <property type="entry name" value="BCNT-C"/>
</dbReference>
<keyword evidence="6" id="KW-1185">Reference proteome</keyword>
<gene>
    <name evidence="5" type="ORF">CVT24_011459</name>
</gene>
<feature type="compositionally biased region" description="Acidic residues" evidence="3">
    <location>
        <begin position="98"/>
        <end position="110"/>
    </location>
</feature>
<dbReference type="InParanoid" id="A0A409YGT0"/>
<protein>
    <recommendedName>
        <fullName evidence="2">SWR1-complex protein 5</fullName>
    </recommendedName>
</protein>
<dbReference type="STRING" id="181874.A0A409YGT0"/>
<evidence type="ECO:0000313" key="5">
    <source>
        <dbReference type="EMBL" id="PPR02231.1"/>
    </source>
</evidence>
<feature type="region of interest" description="Disordered" evidence="3">
    <location>
        <begin position="1"/>
        <end position="57"/>
    </location>
</feature>
<evidence type="ECO:0000256" key="1">
    <source>
        <dbReference type="ARBA" id="ARBA00010465"/>
    </source>
</evidence>
<dbReference type="InterPro" id="IPR027124">
    <property type="entry name" value="Swc5/CFDP1/2"/>
</dbReference>
<feature type="region of interest" description="Disordered" evidence="3">
    <location>
        <begin position="91"/>
        <end position="201"/>
    </location>
</feature>
<evidence type="ECO:0000259" key="4">
    <source>
        <dbReference type="PROSITE" id="PS51279"/>
    </source>
</evidence>
<accession>A0A409YGT0</accession>
<dbReference type="OrthoDB" id="445677at2759"/>
<dbReference type="Proteomes" id="UP000284842">
    <property type="component" value="Unassembled WGS sequence"/>
</dbReference>
<proteinExistence type="inferred from homology"/>
<comment type="caution">
    <text evidence="5">The sequence shown here is derived from an EMBL/GenBank/DDBJ whole genome shotgun (WGS) entry which is preliminary data.</text>
</comment>